<dbReference type="SUPFAM" id="SSF52172">
    <property type="entry name" value="CheY-like"/>
    <property type="match status" value="1"/>
</dbReference>
<dbReference type="PANTHER" id="PTHR44591:SF3">
    <property type="entry name" value="RESPONSE REGULATORY DOMAIN-CONTAINING PROTEIN"/>
    <property type="match status" value="1"/>
</dbReference>
<evidence type="ECO:0000256" key="1">
    <source>
        <dbReference type="ARBA" id="ARBA00022553"/>
    </source>
</evidence>
<dbReference type="AlphaFoldDB" id="A0A0D0KPC7"/>
<protein>
    <recommendedName>
        <fullName evidence="5">Response regulatory domain-containing protein</fullName>
    </recommendedName>
</protein>
<accession>A0A0D0KPC7</accession>
<evidence type="ECO:0000256" key="4">
    <source>
        <dbReference type="PROSITE-ProRule" id="PRU00169"/>
    </source>
</evidence>
<feature type="modified residue" description="4-aspartylphosphate" evidence="4">
    <location>
        <position position="57"/>
    </location>
</feature>
<dbReference type="InterPro" id="IPR001789">
    <property type="entry name" value="Sig_transdc_resp-reg_receiver"/>
</dbReference>
<sequence>MSEAGLTILVVDDEPIIRLTLADALEEAGYRVLEASNVLEAVATIGKVTDICAIVTDIDMPGGLTGIDLLQMVNNCQNQIPVIVTSGGHALDTLDLPENTQFFSKPYNLEDIVLALRATIAAKAKSRTNLGVRWSGLQFGQP</sequence>
<dbReference type="InterPro" id="IPR011006">
    <property type="entry name" value="CheY-like_superfamily"/>
</dbReference>
<evidence type="ECO:0000256" key="2">
    <source>
        <dbReference type="ARBA" id="ARBA00023015"/>
    </source>
</evidence>
<dbReference type="InterPro" id="IPR050595">
    <property type="entry name" value="Bact_response_regulator"/>
</dbReference>
<comment type="caution">
    <text evidence="6">The sequence shown here is derived from an EMBL/GenBank/DDBJ whole genome shotgun (WGS) entry which is preliminary data.</text>
</comment>
<keyword evidence="3" id="KW-0804">Transcription</keyword>
<feature type="domain" description="Response regulatory" evidence="5">
    <location>
        <begin position="7"/>
        <end position="120"/>
    </location>
</feature>
<dbReference type="Proteomes" id="UP000035017">
    <property type="component" value="Unassembled WGS sequence"/>
</dbReference>
<organism evidence="6 7">
    <name type="scientific">Agrobacterium tumefaciens</name>
    <dbReference type="NCBI Taxonomy" id="358"/>
    <lineage>
        <taxon>Bacteria</taxon>
        <taxon>Pseudomonadati</taxon>
        <taxon>Pseudomonadota</taxon>
        <taxon>Alphaproteobacteria</taxon>
        <taxon>Hyphomicrobiales</taxon>
        <taxon>Rhizobiaceae</taxon>
        <taxon>Rhizobium/Agrobacterium group</taxon>
        <taxon>Agrobacterium</taxon>
        <taxon>Agrobacterium tumefaciens complex</taxon>
    </lineage>
</organism>
<dbReference type="PANTHER" id="PTHR44591">
    <property type="entry name" value="STRESS RESPONSE REGULATOR PROTEIN 1"/>
    <property type="match status" value="1"/>
</dbReference>
<evidence type="ECO:0000256" key="3">
    <source>
        <dbReference type="ARBA" id="ARBA00023163"/>
    </source>
</evidence>
<keyword evidence="2" id="KW-0805">Transcription regulation</keyword>
<dbReference type="PROSITE" id="PS50110">
    <property type="entry name" value="RESPONSE_REGULATORY"/>
    <property type="match status" value="1"/>
</dbReference>
<dbReference type="GO" id="GO:0000160">
    <property type="term" value="P:phosphorelay signal transduction system"/>
    <property type="evidence" value="ECO:0007669"/>
    <property type="project" value="InterPro"/>
</dbReference>
<name>A0A0D0KPC7_AGRTU</name>
<dbReference type="SMART" id="SM00448">
    <property type="entry name" value="REC"/>
    <property type="match status" value="1"/>
</dbReference>
<evidence type="ECO:0000313" key="7">
    <source>
        <dbReference type="Proteomes" id="UP000035017"/>
    </source>
</evidence>
<dbReference type="EMBL" id="JXQV01000024">
    <property type="protein sequence ID" value="KIP99891.1"/>
    <property type="molecule type" value="Genomic_DNA"/>
</dbReference>
<reference evidence="6 7" key="1">
    <citation type="submission" date="2014-12" db="EMBL/GenBank/DDBJ databases">
        <title>16Stimator: statistical estimation of ribosomal gene copy numbers from draft genome assemblies.</title>
        <authorList>
            <person name="Perisin M.A."/>
            <person name="Vetter M."/>
            <person name="Gilbert J.A."/>
            <person name="Bergelson J."/>
        </authorList>
    </citation>
    <scope>NUCLEOTIDE SEQUENCE [LARGE SCALE GENOMIC DNA]</scope>
    <source>
        <strain evidence="6 7">MEJ076</strain>
    </source>
</reference>
<proteinExistence type="predicted"/>
<dbReference type="Gene3D" id="3.40.50.2300">
    <property type="match status" value="1"/>
</dbReference>
<gene>
    <name evidence="6" type="ORF">RU07_18085</name>
</gene>
<dbReference type="Pfam" id="PF00072">
    <property type="entry name" value="Response_reg"/>
    <property type="match status" value="1"/>
</dbReference>
<evidence type="ECO:0000259" key="5">
    <source>
        <dbReference type="PROSITE" id="PS50110"/>
    </source>
</evidence>
<dbReference type="OrthoDB" id="9784719at2"/>
<evidence type="ECO:0000313" key="6">
    <source>
        <dbReference type="EMBL" id="KIP99891.1"/>
    </source>
</evidence>
<keyword evidence="1 4" id="KW-0597">Phosphoprotein</keyword>